<evidence type="ECO:0000313" key="3">
    <source>
        <dbReference type="Proteomes" id="UP000238949"/>
    </source>
</evidence>
<dbReference type="RefSeq" id="WP_105933213.1">
    <property type="nucleotide sequence ID" value="NZ_PVNP01000016.1"/>
</dbReference>
<keyword evidence="3" id="KW-1185">Reference proteome</keyword>
<keyword evidence="1" id="KW-1133">Transmembrane helix</keyword>
<protein>
    <submittedName>
        <fullName evidence="2">Uncharacterized protein</fullName>
    </submittedName>
</protein>
<feature type="transmembrane region" description="Helical" evidence="1">
    <location>
        <begin position="119"/>
        <end position="144"/>
    </location>
</feature>
<accession>A0A2S9VFP5</accession>
<dbReference type="AlphaFoldDB" id="A0A2S9VFP5"/>
<dbReference type="Proteomes" id="UP000238949">
    <property type="component" value="Unassembled WGS sequence"/>
</dbReference>
<comment type="caution">
    <text evidence="2">The sequence shown here is derived from an EMBL/GenBank/DDBJ whole genome shotgun (WGS) entry which is preliminary data.</text>
</comment>
<feature type="transmembrane region" description="Helical" evidence="1">
    <location>
        <begin position="150"/>
        <end position="174"/>
    </location>
</feature>
<name>A0A2S9VFP5_9ALTE</name>
<organism evidence="2 3">
    <name type="scientific">Alteromonas alba</name>
    <dbReference type="NCBI Taxonomy" id="2079529"/>
    <lineage>
        <taxon>Bacteria</taxon>
        <taxon>Pseudomonadati</taxon>
        <taxon>Pseudomonadota</taxon>
        <taxon>Gammaproteobacteria</taxon>
        <taxon>Alteromonadales</taxon>
        <taxon>Alteromonadaceae</taxon>
        <taxon>Alteromonas/Salinimonas group</taxon>
        <taxon>Alteromonas</taxon>
    </lineage>
</organism>
<feature type="transmembrane region" description="Helical" evidence="1">
    <location>
        <begin position="86"/>
        <end position="107"/>
    </location>
</feature>
<keyword evidence="1" id="KW-0472">Membrane</keyword>
<keyword evidence="1" id="KW-0812">Transmembrane</keyword>
<feature type="transmembrane region" description="Helical" evidence="1">
    <location>
        <begin position="20"/>
        <end position="42"/>
    </location>
</feature>
<evidence type="ECO:0000256" key="1">
    <source>
        <dbReference type="SAM" id="Phobius"/>
    </source>
</evidence>
<sequence length="179" mass="20019">MLNKLKLLSLSPYPHLYQLILWLCAGLSVFIIIVFVRFLSLADENNVTSIHFDELIQILTQLDVISMLALPDFWQISLSAEAGNTAMFLGGYSAISLLIFTTGLYTYHKNIEALSRRQVFMLLICAGWAHFLLAKCILLFSIPVKLTGPVAAVGALSVLYFSLLALIFDSYLCLRRKAL</sequence>
<proteinExistence type="predicted"/>
<reference evidence="3" key="1">
    <citation type="journal article" date="2020" name="Int. J. Syst. Evol. Microbiol.">
        <title>Alteromonas alba sp. nov., a marine bacterium isolated from the seawater of the West Pacific Ocean.</title>
        <authorList>
            <person name="Sun C."/>
            <person name="Wu Y.-H."/>
            <person name="Xamxidin M."/>
            <person name="Cheng H."/>
            <person name="Xu X.-W."/>
        </authorList>
    </citation>
    <scope>NUCLEOTIDE SEQUENCE [LARGE SCALE GENOMIC DNA]</scope>
    <source>
        <strain evidence="3">190</strain>
    </source>
</reference>
<gene>
    <name evidence="2" type="ORF">C6Y40_02670</name>
</gene>
<dbReference type="EMBL" id="PVNP01000016">
    <property type="protein sequence ID" value="PRO75125.1"/>
    <property type="molecule type" value="Genomic_DNA"/>
</dbReference>
<evidence type="ECO:0000313" key="2">
    <source>
        <dbReference type="EMBL" id="PRO75125.1"/>
    </source>
</evidence>